<keyword evidence="5 8" id="KW-0472">Membrane</keyword>
<dbReference type="PANTHER" id="PTHR30625:SF11">
    <property type="entry name" value="MOTA_TOLQ_EXBB PROTON CHANNEL DOMAIN-CONTAINING PROTEIN"/>
    <property type="match status" value="1"/>
</dbReference>
<feature type="transmembrane region" description="Helical" evidence="8">
    <location>
        <begin position="404"/>
        <end position="423"/>
    </location>
</feature>
<feature type="coiled-coil region" evidence="7">
    <location>
        <begin position="66"/>
        <end position="100"/>
    </location>
</feature>
<proteinExistence type="inferred from homology"/>
<keyword evidence="4 8" id="KW-1133">Transmembrane helix</keyword>
<evidence type="ECO:0000313" key="12">
    <source>
        <dbReference type="Proteomes" id="UP001168640"/>
    </source>
</evidence>
<organism evidence="11 12">
    <name type="scientific">Marinobacter suaedae</name>
    <dbReference type="NCBI Taxonomy" id="3057675"/>
    <lineage>
        <taxon>Bacteria</taxon>
        <taxon>Pseudomonadati</taxon>
        <taxon>Pseudomonadota</taxon>
        <taxon>Gammaproteobacteria</taxon>
        <taxon>Pseudomonadales</taxon>
        <taxon>Marinobacteraceae</taxon>
        <taxon>Marinobacter</taxon>
    </lineage>
</organism>
<feature type="transmembrane region" description="Helical" evidence="8">
    <location>
        <begin position="278"/>
        <end position="303"/>
    </location>
</feature>
<dbReference type="EMBL" id="JAUMIS010000002">
    <property type="protein sequence ID" value="MDO3722153.1"/>
    <property type="molecule type" value="Genomic_DNA"/>
</dbReference>
<dbReference type="Pfam" id="PF01618">
    <property type="entry name" value="MotA_ExbB"/>
    <property type="match status" value="1"/>
</dbReference>
<comment type="similarity">
    <text evidence="6">Belongs to the exbB/tolQ family.</text>
</comment>
<gene>
    <name evidence="11" type="ORF">QVZ43_10505</name>
</gene>
<evidence type="ECO:0000256" key="3">
    <source>
        <dbReference type="ARBA" id="ARBA00022692"/>
    </source>
</evidence>
<keyword evidence="3 8" id="KW-0812">Transmembrane</keyword>
<keyword evidence="12" id="KW-1185">Reference proteome</keyword>
<reference evidence="11" key="1">
    <citation type="submission" date="2023-07" db="EMBL/GenBank/DDBJ databases">
        <title>Marinobacter sp. chi1 genome sequencing and assembly.</title>
        <authorList>
            <person name="Park S."/>
        </authorList>
    </citation>
    <scope>NUCLEOTIDE SEQUENCE</scope>
    <source>
        <strain evidence="11">Chi1</strain>
    </source>
</reference>
<evidence type="ECO:0000256" key="9">
    <source>
        <dbReference type="SAM" id="SignalP"/>
    </source>
</evidence>
<accession>A0ABT8W1X1</accession>
<dbReference type="PANTHER" id="PTHR30625">
    <property type="entry name" value="PROTEIN TOLQ"/>
    <property type="match status" value="1"/>
</dbReference>
<dbReference type="InterPro" id="IPR050790">
    <property type="entry name" value="ExbB/TolQ_transport"/>
</dbReference>
<keyword evidence="9" id="KW-0732">Signal</keyword>
<evidence type="ECO:0000256" key="8">
    <source>
        <dbReference type="SAM" id="Phobius"/>
    </source>
</evidence>
<dbReference type="RefSeq" id="WP_302909899.1">
    <property type="nucleotide sequence ID" value="NZ_JAUMIS010000002.1"/>
</dbReference>
<evidence type="ECO:0000256" key="4">
    <source>
        <dbReference type="ARBA" id="ARBA00022989"/>
    </source>
</evidence>
<evidence type="ECO:0000256" key="2">
    <source>
        <dbReference type="ARBA" id="ARBA00022475"/>
    </source>
</evidence>
<keyword evidence="2" id="KW-1003">Cell membrane</keyword>
<feature type="domain" description="MotA/TolQ/ExbB proton channel" evidence="10">
    <location>
        <begin position="322"/>
        <end position="440"/>
    </location>
</feature>
<evidence type="ECO:0000259" key="10">
    <source>
        <dbReference type="Pfam" id="PF01618"/>
    </source>
</evidence>
<name>A0ABT8W1X1_9GAMM</name>
<evidence type="ECO:0000313" key="11">
    <source>
        <dbReference type="EMBL" id="MDO3722153.1"/>
    </source>
</evidence>
<dbReference type="PIRSF" id="PIRSF037714">
    <property type="entry name" value="TolR"/>
    <property type="match status" value="1"/>
</dbReference>
<dbReference type="InterPro" id="IPR017270">
    <property type="entry name" value="MotA/TolQ/ExbB-rel"/>
</dbReference>
<feature type="signal peptide" evidence="9">
    <location>
        <begin position="1"/>
        <end position="23"/>
    </location>
</feature>
<sequence length="460" mass="50189">MNPIKRAYLPVICSLLLAFNAGAATPVQDLDSLLELVKQGKLAEDKENQAREARFKAARDDQAVLLAEARATREQEETQSTELEKAFEENEQNLAELQASLDERLGSLKELFGVLQQVAGDTASNFENSIISAQFKGRGDFLSALAQKMGTSSQLASIEEMERLWFELQREMTESGKVVRFATTVVDQTGLEQQGDVIRVGAFNLVSDGKYLRYNHSTNKVAELVRQPSSRFTETTRDLASANPGALVPFGIDPTRGALLEALIKEPNLRERVESGGIVGYIIIAVGILALLLALERIITLSLTRSKIKSQMKSSEVKNNNPLGRVLAVHKENRAVDPDTLELKLAEAIIRERPRLERFIPLLKIIAVAAPLMGLLGTVIGMILTFQAITLFGTGDPKLMAGGISQALVTTVLGLLVAIPTVFMHSIASTMAKGVVHTLEEQSAGLIAERMEQQEHGHTA</sequence>
<keyword evidence="6" id="KW-0813">Transport</keyword>
<dbReference type="Proteomes" id="UP001168640">
    <property type="component" value="Unassembled WGS sequence"/>
</dbReference>
<comment type="caution">
    <text evidence="11">The sequence shown here is derived from an EMBL/GenBank/DDBJ whole genome shotgun (WGS) entry which is preliminary data.</text>
</comment>
<feature type="chain" id="PRO_5047532174" evidence="9">
    <location>
        <begin position="24"/>
        <end position="460"/>
    </location>
</feature>
<evidence type="ECO:0000256" key="6">
    <source>
        <dbReference type="RuleBase" id="RU004057"/>
    </source>
</evidence>
<evidence type="ECO:0000256" key="7">
    <source>
        <dbReference type="SAM" id="Coils"/>
    </source>
</evidence>
<evidence type="ECO:0000256" key="1">
    <source>
        <dbReference type="ARBA" id="ARBA00004651"/>
    </source>
</evidence>
<feature type="transmembrane region" description="Helical" evidence="8">
    <location>
        <begin position="362"/>
        <end position="384"/>
    </location>
</feature>
<keyword evidence="7" id="KW-0175">Coiled coil</keyword>
<protein>
    <submittedName>
        <fullName evidence="11">MotA/TolQ/ExbB proton channel family protein</fullName>
    </submittedName>
</protein>
<comment type="subcellular location">
    <subcellularLocation>
        <location evidence="1">Cell membrane</location>
        <topology evidence="1">Multi-pass membrane protein</topology>
    </subcellularLocation>
    <subcellularLocation>
        <location evidence="6">Membrane</location>
        <topology evidence="6">Multi-pass membrane protein</topology>
    </subcellularLocation>
</comment>
<evidence type="ECO:0000256" key="5">
    <source>
        <dbReference type="ARBA" id="ARBA00023136"/>
    </source>
</evidence>
<keyword evidence="6" id="KW-0653">Protein transport</keyword>
<dbReference type="InterPro" id="IPR002898">
    <property type="entry name" value="MotA_ExbB_proton_chnl"/>
</dbReference>